<feature type="domain" description="ZW10 C-terminal helical" evidence="2">
    <location>
        <begin position="604"/>
        <end position="749"/>
    </location>
</feature>
<sequence length="751" mass="86835">MAESGVANVSHEPSLVSELMSRVIPCVAQEIDRHIQMVKECFEENMFQLSELIERYYARKDVTSLILIDLQKINTDLTDLKNESNRKIENSRNTYDLNSKKNQIETEIKRIETLLTTVDGLILFQEFHRDSIIATQARCYIEAVANGIKAGEQLKVFGGRIPEHLSVHIRREYELNMELIRDTIRNIWFEVVRMKGVNNIVKFDDAITVEVILCPIFESYNFEEICLMLSDLKIFSEMFRQFSHLYLQFLIEPIFRIRTISLVVNDFGLEDKISFIHQNGFNNSEKVPKFLTNIFKIVSRLFTPFKLGKECLQKLGFVVWAPIIQGFESQLLEPEMSESLKSDWLKLEEDLVSFGIITEDQKVFANLIKKLVTSFREKRQAIILDNTRTLLKSDISLTELVSIQINEQKSTNFFPKNMSEANLQSHIHLSNHPLTQSELSYLDENLFIFPACQVSIFAIEFIENCRDLMAEATQNEIQHAFDVVKTIRYMLQMFLSFTPFYHKSQINNVVRSTAVFYNNCMFVSHHLVTLGFEFRPHMPEPLNTEICTFIDFIPVIRNLGEELWLEMLNKQKLEAKEFIAVLQNSISGLDGDKGELVQKSFISLISHLDQLSRAWKDVLPLHILRGTIGILLDTIFVICINSVFQLTDISAKDASQAANIFSLLSNRCKPLFHLETETDTETEILREVCEEWIRFNELIILLDASLKQIKERWGDGIGPLGLNFKVSEIRNFVRGSFKTSDKRAQLLTCIV</sequence>
<dbReference type="InterPro" id="IPR048343">
    <property type="entry name" value="ZW10_C"/>
</dbReference>
<dbReference type="GO" id="GO:0005737">
    <property type="term" value="C:cytoplasm"/>
    <property type="evidence" value="ECO:0007669"/>
    <property type="project" value="GOC"/>
</dbReference>
<dbReference type="Proteomes" id="UP001165289">
    <property type="component" value="Unassembled WGS sequence"/>
</dbReference>
<dbReference type="Pfam" id="PF22766">
    <property type="entry name" value="ZW10_C2"/>
    <property type="match status" value="1"/>
</dbReference>
<accession>A0AAV7K7L3</accession>
<keyword evidence="4" id="KW-1185">Reference proteome</keyword>
<protein>
    <submittedName>
        <fullName evidence="3">Centromere/kinetochore protein zw10-like</fullName>
    </submittedName>
</protein>
<evidence type="ECO:0000313" key="4">
    <source>
        <dbReference type="Proteomes" id="UP001165289"/>
    </source>
</evidence>
<dbReference type="InterPro" id="IPR055148">
    <property type="entry name" value="ZW10_C_2"/>
</dbReference>
<dbReference type="AlphaFoldDB" id="A0AAV7K7L3"/>
<evidence type="ECO:0000259" key="2">
    <source>
        <dbReference type="Pfam" id="PF22766"/>
    </source>
</evidence>
<dbReference type="PANTHER" id="PTHR12205:SF0">
    <property type="entry name" value="CENTROMERE_KINETOCHORE PROTEIN ZW10 HOMOLOG"/>
    <property type="match status" value="1"/>
</dbReference>
<dbReference type="Gene3D" id="1.10.357.150">
    <property type="match status" value="1"/>
</dbReference>
<evidence type="ECO:0000313" key="3">
    <source>
        <dbReference type="EMBL" id="KAI6656753.1"/>
    </source>
</evidence>
<dbReference type="EMBL" id="JAKMXF010000133">
    <property type="protein sequence ID" value="KAI6656753.1"/>
    <property type="molecule type" value="Genomic_DNA"/>
</dbReference>
<comment type="caution">
    <text evidence="3">The sequence shown here is derived from an EMBL/GenBank/DDBJ whole genome shotgun (WGS) entry which is preliminary data.</text>
</comment>
<feature type="domain" description="Centromere/kinetochore protein zw10 C-terminal" evidence="1">
    <location>
        <begin position="447"/>
        <end position="573"/>
    </location>
</feature>
<dbReference type="GO" id="GO:0006888">
    <property type="term" value="P:endoplasmic reticulum to Golgi vesicle-mediated transport"/>
    <property type="evidence" value="ECO:0007669"/>
    <property type="project" value="TreeGrafter"/>
</dbReference>
<dbReference type="GO" id="GO:1990423">
    <property type="term" value="C:RZZ complex"/>
    <property type="evidence" value="ECO:0007669"/>
    <property type="project" value="TreeGrafter"/>
</dbReference>
<evidence type="ECO:0000259" key="1">
    <source>
        <dbReference type="Pfam" id="PF20666"/>
    </source>
</evidence>
<dbReference type="InterPro" id="IPR046362">
    <property type="entry name" value="Zw10/DSL1_C_sf"/>
</dbReference>
<proteinExistence type="predicted"/>
<dbReference type="PANTHER" id="PTHR12205">
    <property type="entry name" value="CENTROMERE/KINETOCHORE PROTEIN ZW10"/>
    <property type="match status" value="1"/>
</dbReference>
<organism evidence="3 4">
    <name type="scientific">Oopsacas minuta</name>
    <dbReference type="NCBI Taxonomy" id="111878"/>
    <lineage>
        <taxon>Eukaryota</taxon>
        <taxon>Metazoa</taxon>
        <taxon>Porifera</taxon>
        <taxon>Hexactinellida</taxon>
        <taxon>Hexasterophora</taxon>
        <taxon>Lyssacinosida</taxon>
        <taxon>Leucopsacidae</taxon>
        <taxon>Oopsacas</taxon>
    </lineage>
</organism>
<gene>
    <name evidence="3" type="ORF">LOD99_16056</name>
</gene>
<dbReference type="Pfam" id="PF20666">
    <property type="entry name" value="ZW10_C"/>
    <property type="match status" value="1"/>
</dbReference>
<reference evidence="3 4" key="1">
    <citation type="journal article" date="2023" name="BMC Biol.">
        <title>The compact genome of the sponge Oopsacas minuta (Hexactinellida) is lacking key metazoan core genes.</title>
        <authorList>
            <person name="Santini S."/>
            <person name="Schenkelaars Q."/>
            <person name="Jourda C."/>
            <person name="Duchesne M."/>
            <person name="Belahbib H."/>
            <person name="Rocher C."/>
            <person name="Selva M."/>
            <person name="Riesgo A."/>
            <person name="Vervoort M."/>
            <person name="Leys S.P."/>
            <person name="Kodjabachian L."/>
            <person name="Le Bivic A."/>
            <person name="Borchiellini C."/>
            <person name="Claverie J.M."/>
            <person name="Renard E."/>
        </authorList>
    </citation>
    <scope>NUCLEOTIDE SEQUENCE [LARGE SCALE GENOMIC DNA]</scope>
    <source>
        <strain evidence="3">SPO-2</strain>
    </source>
</reference>
<name>A0AAV7K7L3_9METZ</name>
<dbReference type="GO" id="GO:0007094">
    <property type="term" value="P:mitotic spindle assembly checkpoint signaling"/>
    <property type="evidence" value="ECO:0007669"/>
    <property type="project" value="TreeGrafter"/>
</dbReference>